<feature type="transmembrane region" description="Helical" evidence="7">
    <location>
        <begin position="137"/>
        <end position="162"/>
    </location>
</feature>
<feature type="transmembrane region" description="Helical" evidence="7">
    <location>
        <begin position="60"/>
        <end position="82"/>
    </location>
</feature>
<dbReference type="PANTHER" id="PTHR33048">
    <property type="entry name" value="PTH11-LIKE INTEGRAL MEMBRANE PROTEIN (AFU_ORTHOLOGUE AFUA_5G11245)"/>
    <property type="match status" value="1"/>
</dbReference>
<feature type="transmembrane region" description="Helical" evidence="7">
    <location>
        <begin position="182"/>
        <end position="205"/>
    </location>
</feature>
<evidence type="ECO:0000256" key="5">
    <source>
        <dbReference type="ARBA" id="ARBA00038359"/>
    </source>
</evidence>
<comment type="similarity">
    <text evidence="5">Belongs to the SAT4 family.</text>
</comment>
<dbReference type="InterPro" id="IPR052337">
    <property type="entry name" value="SAT4-like"/>
</dbReference>
<keyword evidence="2 7" id="KW-0812">Transmembrane</keyword>
<feature type="transmembrane region" description="Helical" evidence="7">
    <location>
        <begin position="102"/>
        <end position="125"/>
    </location>
</feature>
<evidence type="ECO:0000256" key="4">
    <source>
        <dbReference type="ARBA" id="ARBA00023136"/>
    </source>
</evidence>
<dbReference type="InterPro" id="IPR049326">
    <property type="entry name" value="Rhodopsin_dom_fungi"/>
</dbReference>
<sequence length="387" mass="43213">MSAVEKVFGPPPPGINLADDRLPRNNAVVIAMFILSIVTVILRFVARLRIQKARVEADDWTITAALIPVIALFVSTITGGYYGLGKHVWAATMADVVGMEKILFIYGLIYLFCLPVIKVSIILFYRRVFGMNWQMWVCLFLSVGWGIGCIIAFLVACQPLSYFWTQYTDPQSGKCVYNLYGFYIGNAAVNVFTDFLILLVPIPIVWRLQMRNAQKMLVCGIFFLGGFVCVASIIRIYFMTFLARSPDITWIMGDVYLWSEIEVCVAVVCACLPTLQPLLRVTLTTLIGSSRARGFGSSSRRFGRHGHSRSKDGNGPFQQLSAEERRAASRGARLRTDDDDEAELTAGGARVEMDSLRRGESDLEEHDPGNVPIQVKGDVQVQEQRVK</sequence>
<dbReference type="RefSeq" id="XP_056514257.1">
    <property type="nucleotide sequence ID" value="XM_056653190.1"/>
</dbReference>
<gene>
    <name evidence="9" type="ORF">NUU61_002608</name>
</gene>
<dbReference type="PANTHER" id="PTHR33048:SF163">
    <property type="entry name" value="INTEGRAL MEMBRANE PROTEIN (AFU_ORTHOLOGUE AFUA_8G05510)"/>
    <property type="match status" value="1"/>
</dbReference>
<reference evidence="9" key="1">
    <citation type="submission" date="2022-11" db="EMBL/GenBank/DDBJ databases">
        <authorList>
            <person name="Petersen C."/>
        </authorList>
    </citation>
    <scope>NUCLEOTIDE SEQUENCE</scope>
    <source>
        <strain evidence="9">IBT 34128</strain>
    </source>
</reference>
<feature type="region of interest" description="Disordered" evidence="6">
    <location>
        <begin position="292"/>
        <end position="387"/>
    </location>
</feature>
<name>A0A9W9FRT1_9EURO</name>
<keyword evidence="4 7" id="KW-0472">Membrane</keyword>
<dbReference type="OrthoDB" id="5429740at2759"/>
<comment type="subcellular location">
    <subcellularLocation>
        <location evidence="1">Membrane</location>
        <topology evidence="1">Multi-pass membrane protein</topology>
    </subcellularLocation>
</comment>
<feature type="transmembrane region" description="Helical" evidence="7">
    <location>
        <begin position="217"/>
        <end position="243"/>
    </location>
</feature>
<evidence type="ECO:0000256" key="6">
    <source>
        <dbReference type="SAM" id="MobiDB-lite"/>
    </source>
</evidence>
<dbReference type="Proteomes" id="UP001141434">
    <property type="component" value="Unassembled WGS sequence"/>
</dbReference>
<comment type="caution">
    <text evidence="9">The sequence shown here is derived from an EMBL/GenBank/DDBJ whole genome shotgun (WGS) entry which is preliminary data.</text>
</comment>
<dbReference type="Pfam" id="PF20684">
    <property type="entry name" value="Fung_rhodopsin"/>
    <property type="match status" value="1"/>
</dbReference>
<evidence type="ECO:0000313" key="10">
    <source>
        <dbReference type="Proteomes" id="UP001141434"/>
    </source>
</evidence>
<evidence type="ECO:0000313" key="9">
    <source>
        <dbReference type="EMBL" id="KAJ5105261.1"/>
    </source>
</evidence>
<dbReference type="GO" id="GO:0016020">
    <property type="term" value="C:membrane"/>
    <property type="evidence" value="ECO:0007669"/>
    <property type="project" value="UniProtKB-SubCell"/>
</dbReference>
<accession>A0A9W9FRT1</accession>
<proteinExistence type="inferred from homology"/>
<organism evidence="9 10">
    <name type="scientific">Penicillium alfredii</name>
    <dbReference type="NCBI Taxonomy" id="1506179"/>
    <lineage>
        <taxon>Eukaryota</taxon>
        <taxon>Fungi</taxon>
        <taxon>Dikarya</taxon>
        <taxon>Ascomycota</taxon>
        <taxon>Pezizomycotina</taxon>
        <taxon>Eurotiomycetes</taxon>
        <taxon>Eurotiomycetidae</taxon>
        <taxon>Eurotiales</taxon>
        <taxon>Aspergillaceae</taxon>
        <taxon>Penicillium</taxon>
    </lineage>
</organism>
<dbReference type="GeneID" id="81392358"/>
<keyword evidence="3 7" id="KW-1133">Transmembrane helix</keyword>
<evidence type="ECO:0000256" key="2">
    <source>
        <dbReference type="ARBA" id="ARBA00022692"/>
    </source>
</evidence>
<evidence type="ECO:0000256" key="3">
    <source>
        <dbReference type="ARBA" id="ARBA00022989"/>
    </source>
</evidence>
<evidence type="ECO:0000259" key="8">
    <source>
        <dbReference type="Pfam" id="PF20684"/>
    </source>
</evidence>
<evidence type="ECO:0000256" key="7">
    <source>
        <dbReference type="SAM" id="Phobius"/>
    </source>
</evidence>
<dbReference type="AlphaFoldDB" id="A0A9W9FRT1"/>
<protein>
    <recommendedName>
        <fullName evidence="8">Rhodopsin domain-containing protein</fullName>
    </recommendedName>
</protein>
<feature type="compositionally biased region" description="Basic and acidic residues" evidence="6">
    <location>
        <begin position="351"/>
        <end position="361"/>
    </location>
</feature>
<evidence type="ECO:0000256" key="1">
    <source>
        <dbReference type="ARBA" id="ARBA00004141"/>
    </source>
</evidence>
<keyword evidence="10" id="KW-1185">Reference proteome</keyword>
<feature type="domain" description="Rhodopsin" evidence="8">
    <location>
        <begin position="42"/>
        <end position="280"/>
    </location>
</feature>
<feature type="transmembrane region" description="Helical" evidence="7">
    <location>
        <begin position="27"/>
        <end position="48"/>
    </location>
</feature>
<reference evidence="9" key="2">
    <citation type="journal article" date="2023" name="IMA Fungus">
        <title>Comparative genomic study of the Penicillium genus elucidates a diverse pangenome and 15 lateral gene transfer events.</title>
        <authorList>
            <person name="Petersen C."/>
            <person name="Sorensen T."/>
            <person name="Nielsen M.R."/>
            <person name="Sondergaard T.E."/>
            <person name="Sorensen J.L."/>
            <person name="Fitzpatrick D.A."/>
            <person name="Frisvad J.C."/>
            <person name="Nielsen K.L."/>
        </authorList>
    </citation>
    <scope>NUCLEOTIDE SEQUENCE</scope>
    <source>
        <strain evidence="9">IBT 34128</strain>
    </source>
</reference>
<dbReference type="EMBL" id="JAPMSZ010000004">
    <property type="protein sequence ID" value="KAJ5105261.1"/>
    <property type="molecule type" value="Genomic_DNA"/>
</dbReference>